<keyword evidence="6 7" id="KW-0472">Membrane</keyword>
<dbReference type="RefSeq" id="WP_187332787.1">
    <property type="nucleotide sequence ID" value="NZ_CP060490.1"/>
</dbReference>
<comment type="pathway">
    <text evidence="2">Cell wall biogenesis; lipoteichoic acid biosynthesis.</text>
</comment>
<dbReference type="GO" id="GO:0016740">
    <property type="term" value="F:transferase activity"/>
    <property type="evidence" value="ECO:0007669"/>
    <property type="project" value="UniProtKB-KW"/>
</dbReference>
<evidence type="ECO:0000256" key="1">
    <source>
        <dbReference type="ARBA" id="ARBA00004651"/>
    </source>
</evidence>
<proteinExistence type="predicted"/>
<dbReference type="CDD" id="cd16015">
    <property type="entry name" value="LTA_synthase"/>
    <property type="match status" value="1"/>
</dbReference>
<evidence type="ECO:0000256" key="2">
    <source>
        <dbReference type="ARBA" id="ARBA00004936"/>
    </source>
</evidence>
<evidence type="ECO:0000256" key="5">
    <source>
        <dbReference type="ARBA" id="ARBA00022989"/>
    </source>
</evidence>
<dbReference type="Gene3D" id="3.40.720.10">
    <property type="entry name" value="Alkaline Phosphatase, subunit A"/>
    <property type="match status" value="1"/>
</dbReference>
<keyword evidence="5 7" id="KW-1133">Transmembrane helix</keyword>
<dbReference type="InterPro" id="IPR000917">
    <property type="entry name" value="Sulfatase_N"/>
</dbReference>
<sequence length="612" mass="68579">MKTFWLFQKSGAGLTAGKRVGFWVWNALWVLLSGICLGALSLLFAYGKYTDLLFFSYFANWRIAALNIVPAAALALILYLLIGRAWLSFLLSAFLTLGASFANYFLLLFRDDPLMFDDLRYIREAAGITKTAGYDLSPDGRIWFGIACALAGTAVLFFIARGRPPAKVRLPLALAAALACISLKGVYGDSVTYKVRTANTEHINQWSSTQVYLSKGFLYPFLHSMTTGRIKPPEGYDEAAAAALLAQYEDQPIKEAVDLITIQLEAFADFSTLGIEGVDFSLYDDYHALEQEGVAGPLITNIFAGGTVDTERCFLTGLCTLPNFRANTNSYAWYLREQGYTAEGSHSSFEWFYNRQNVNRYLGIPTYYFYENHFSQLSEAIAADQLLLPEILSLYRENRTDSPYFSFNVTYQGHGPYDTQSVWRGNHYTDGRYSEETANILDNYLGSVEDTIHQLTGFVDQLRREERPVVLVIYGDHKPWLGDGNSAYSELGVNLDVATDEGFRNYYGTSYLIWANGAAKELLHRPFEGRGPELSSCFLMNEVFHQCGYLGSAYLQATEQVRRVLPVITSVEKYIDADGTVRGGLSPEEEEALSTFRGLEYYWASHFAYGGA</sequence>
<feature type="transmembrane region" description="Helical" evidence="7">
    <location>
        <begin position="59"/>
        <end position="82"/>
    </location>
</feature>
<keyword evidence="4 7" id="KW-0812">Transmembrane</keyword>
<evidence type="ECO:0000256" key="7">
    <source>
        <dbReference type="SAM" id="Phobius"/>
    </source>
</evidence>
<dbReference type="EMBL" id="CP060490">
    <property type="protein sequence ID" value="QNL44186.1"/>
    <property type="molecule type" value="Genomic_DNA"/>
</dbReference>
<dbReference type="InterPro" id="IPR017850">
    <property type="entry name" value="Alkaline_phosphatase_core_sf"/>
</dbReference>
<feature type="transmembrane region" description="Helical" evidence="7">
    <location>
        <begin position="89"/>
        <end position="109"/>
    </location>
</feature>
<dbReference type="GO" id="GO:0005886">
    <property type="term" value="C:plasma membrane"/>
    <property type="evidence" value="ECO:0007669"/>
    <property type="project" value="UniProtKB-SubCell"/>
</dbReference>
<feature type="transmembrane region" description="Helical" evidence="7">
    <location>
        <begin position="142"/>
        <end position="161"/>
    </location>
</feature>
<evidence type="ECO:0000256" key="6">
    <source>
        <dbReference type="ARBA" id="ARBA00023136"/>
    </source>
</evidence>
<dbReference type="PANTHER" id="PTHR47371">
    <property type="entry name" value="LIPOTEICHOIC ACID SYNTHASE"/>
    <property type="match status" value="1"/>
</dbReference>
<feature type="domain" description="Sulfatase N-terminal" evidence="8">
    <location>
        <begin position="289"/>
        <end position="521"/>
    </location>
</feature>
<gene>
    <name evidence="9" type="ORF">H8790_12210</name>
</gene>
<feature type="transmembrane region" description="Helical" evidence="7">
    <location>
        <begin position="168"/>
        <end position="187"/>
    </location>
</feature>
<feature type="transmembrane region" description="Helical" evidence="7">
    <location>
        <begin position="20"/>
        <end position="47"/>
    </location>
</feature>
<dbReference type="GO" id="GO:0016787">
    <property type="term" value="F:hydrolase activity"/>
    <property type="evidence" value="ECO:0007669"/>
    <property type="project" value="UniProtKB-KW"/>
</dbReference>
<evidence type="ECO:0000259" key="8">
    <source>
        <dbReference type="Pfam" id="PF00884"/>
    </source>
</evidence>
<dbReference type="AlphaFoldDB" id="A0A7G9B3Q5"/>
<comment type="subcellular location">
    <subcellularLocation>
        <location evidence="1">Cell membrane</location>
        <topology evidence="1">Multi-pass membrane protein</topology>
    </subcellularLocation>
</comment>
<name>A0A7G9B3Q5_9FIRM</name>
<dbReference type="KEGG" id="ohi:H8790_12210"/>
<keyword evidence="10" id="KW-1185">Reference proteome</keyword>
<keyword evidence="3" id="KW-1003">Cell membrane</keyword>
<evidence type="ECO:0000313" key="10">
    <source>
        <dbReference type="Proteomes" id="UP000515960"/>
    </source>
</evidence>
<reference evidence="9 10" key="1">
    <citation type="submission" date="2020-08" db="EMBL/GenBank/DDBJ databases">
        <authorList>
            <person name="Liu C."/>
            <person name="Sun Q."/>
        </authorList>
    </citation>
    <scope>NUCLEOTIDE SEQUENCE [LARGE SCALE GENOMIC DNA]</scope>
    <source>
        <strain evidence="9 10">NSJ-62</strain>
    </source>
</reference>
<dbReference type="InterPro" id="IPR050448">
    <property type="entry name" value="OpgB/LTA_synthase_biosynth"/>
</dbReference>
<dbReference type="SUPFAM" id="SSF53649">
    <property type="entry name" value="Alkaline phosphatase-like"/>
    <property type="match status" value="1"/>
</dbReference>
<evidence type="ECO:0000256" key="4">
    <source>
        <dbReference type="ARBA" id="ARBA00022692"/>
    </source>
</evidence>
<dbReference type="PANTHER" id="PTHR47371:SF3">
    <property type="entry name" value="PHOSPHOGLYCEROL TRANSFERASE I"/>
    <property type="match status" value="1"/>
</dbReference>
<protein>
    <submittedName>
        <fullName evidence="9">Sulfatase-like hydrolase/transferase</fullName>
    </submittedName>
</protein>
<organism evidence="9 10">
    <name type="scientific">Oscillibacter hominis</name>
    <dbReference type="NCBI Taxonomy" id="2763056"/>
    <lineage>
        <taxon>Bacteria</taxon>
        <taxon>Bacillati</taxon>
        <taxon>Bacillota</taxon>
        <taxon>Clostridia</taxon>
        <taxon>Eubacteriales</taxon>
        <taxon>Oscillospiraceae</taxon>
        <taxon>Oscillibacter</taxon>
    </lineage>
</organism>
<dbReference type="Pfam" id="PF00884">
    <property type="entry name" value="Sulfatase"/>
    <property type="match status" value="1"/>
</dbReference>
<keyword evidence="9" id="KW-0378">Hydrolase</keyword>
<accession>A0A7G9B3Q5</accession>
<keyword evidence="9" id="KW-0808">Transferase</keyword>
<dbReference type="Proteomes" id="UP000515960">
    <property type="component" value="Chromosome"/>
</dbReference>
<evidence type="ECO:0000256" key="3">
    <source>
        <dbReference type="ARBA" id="ARBA00022475"/>
    </source>
</evidence>
<evidence type="ECO:0000313" key="9">
    <source>
        <dbReference type="EMBL" id="QNL44186.1"/>
    </source>
</evidence>